<sequence>MILSLMQHWLGVILLKYATRDQKHPAASLQNNAKSIAAVASIGKNCFSEFGSAMREPSRKKVANTLFPIWQIEAGRLLPLITSGFDEWRG</sequence>
<evidence type="ECO:0000313" key="1">
    <source>
        <dbReference type="EMBL" id="GIY39218.1"/>
    </source>
</evidence>
<dbReference type="EMBL" id="BPLQ01008768">
    <property type="protein sequence ID" value="GIY39218.1"/>
    <property type="molecule type" value="Genomic_DNA"/>
</dbReference>
<organism evidence="2 3">
    <name type="scientific">Caerostris darwini</name>
    <dbReference type="NCBI Taxonomy" id="1538125"/>
    <lineage>
        <taxon>Eukaryota</taxon>
        <taxon>Metazoa</taxon>
        <taxon>Ecdysozoa</taxon>
        <taxon>Arthropoda</taxon>
        <taxon>Chelicerata</taxon>
        <taxon>Arachnida</taxon>
        <taxon>Araneae</taxon>
        <taxon>Araneomorphae</taxon>
        <taxon>Entelegynae</taxon>
        <taxon>Araneoidea</taxon>
        <taxon>Araneidae</taxon>
        <taxon>Caerostris</taxon>
    </lineage>
</organism>
<reference evidence="2 3" key="1">
    <citation type="submission" date="2021-06" db="EMBL/GenBank/DDBJ databases">
        <title>Caerostris darwini draft genome.</title>
        <authorList>
            <person name="Kono N."/>
            <person name="Arakawa K."/>
        </authorList>
    </citation>
    <scope>NUCLEOTIDE SEQUENCE [LARGE SCALE GENOMIC DNA]</scope>
</reference>
<gene>
    <name evidence="2" type="ORF">CDAR_166781</name>
    <name evidence="1" type="ORF">CDAR_403641</name>
</gene>
<keyword evidence="3" id="KW-1185">Reference proteome</keyword>
<evidence type="ECO:0000313" key="3">
    <source>
        <dbReference type="Proteomes" id="UP001054837"/>
    </source>
</evidence>
<accession>A0AAV4UEF6</accession>
<name>A0AAV4UEF6_9ARAC</name>
<comment type="caution">
    <text evidence="2">The sequence shown here is derived from an EMBL/GenBank/DDBJ whole genome shotgun (WGS) entry which is preliminary data.</text>
</comment>
<dbReference type="Proteomes" id="UP001054837">
    <property type="component" value="Unassembled WGS sequence"/>
</dbReference>
<dbReference type="EMBL" id="BPLQ01011166">
    <property type="protein sequence ID" value="GIY56174.1"/>
    <property type="molecule type" value="Genomic_DNA"/>
</dbReference>
<evidence type="ECO:0000313" key="2">
    <source>
        <dbReference type="EMBL" id="GIY56174.1"/>
    </source>
</evidence>
<protein>
    <submittedName>
        <fullName evidence="2">Uncharacterized protein</fullName>
    </submittedName>
</protein>
<dbReference type="AlphaFoldDB" id="A0AAV4UEF6"/>
<proteinExistence type="predicted"/>